<evidence type="ECO:0000313" key="10">
    <source>
        <dbReference type="EMBL" id="OQV25461.1"/>
    </source>
</evidence>
<evidence type="ECO:0000256" key="5">
    <source>
        <dbReference type="ARBA" id="ARBA00023136"/>
    </source>
</evidence>
<proteinExistence type="predicted"/>
<keyword evidence="7" id="KW-0807">Transducer</keyword>
<dbReference type="GO" id="GO:0004930">
    <property type="term" value="F:G protein-coupled receptor activity"/>
    <property type="evidence" value="ECO:0007669"/>
    <property type="project" value="UniProtKB-KW"/>
</dbReference>
<evidence type="ECO:0000256" key="4">
    <source>
        <dbReference type="ARBA" id="ARBA00023040"/>
    </source>
</evidence>
<keyword evidence="2 8" id="KW-0812">Transmembrane</keyword>
<feature type="transmembrane region" description="Helical" evidence="8">
    <location>
        <begin position="86"/>
        <end position="112"/>
    </location>
</feature>
<dbReference type="SUPFAM" id="SSF81321">
    <property type="entry name" value="Family A G protein-coupled receptor-like"/>
    <property type="match status" value="1"/>
</dbReference>
<protein>
    <recommendedName>
        <fullName evidence="9">G-protein coupled receptors family 1 profile domain-containing protein</fullName>
    </recommendedName>
</protein>
<organism evidence="10 11">
    <name type="scientific">Hypsibius exemplaris</name>
    <name type="common">Freshwater tardigrade</name>
    <dbReference type="NCBI Taxonomy" id="2072580"/>
    <lineage>
        <taxon>Eukaryota</taxon>
        <taxon>Metazoa</taxon>
        <taxon>Ecdysozoa</taxon>
        <taxon>Tardigrada</taxon>
        <taxon>Eutardigrada</taxon>
        <taxon>Parachela</taxon>
        <taxon>Hypsibioidea</taxon>
        <taxon>Hypsibiidae</taxon>
        <taxon>Hypsibius</taxon>
    </lineage>
</organism>
<dbReference type="PROSITE" id="PS50262">
    <property type="entry name" value="G_PROTEIN_RECEP_F1_2"/>
    <property type="match status" value="1"/>
</dbReference>
<feature type="transmembrane region" description="Helical" evidence="8">
    <location>
        <begin position="124"/>
        <end position="145"/>
    </location>
</feature>
<evidence type="ECO:0000256" key="6">
    <source>
        <dbReference type="ARBA" id="ARBA00023170"/>
    </source>
</evidence>
<dbReference type="InterPro" id="IPR000276">
    <property type="entry name" value="GPCR_Rhodpsn"/>
</dbReference>
<feature type="domain" description="G-protein coupled receptors family 1 profile" evidence="9">
    <location>
        <begin position="64"/>
        <end position="316"/>
    </location>
</feature>
<feature type="transmembrane region" description="Helical" evidence="8">
    <location>
        <begin position="299"/>
        <end position="318"/>
    </location>
</feature>
<gene>
    <name evidence="10" type="ORF">BV898_00402</name>
</gene>
<dbReference type="PANTHER" id="PTHR24243:SF208">
    <property type="entry name" value="PYROKININ-1 RECEPTOR"/>
    <property type="match status" value="1"/>
</dbReference>
<accession>A0A1W0XDP8</accession>
<evidence type="ECO:0000256" key="1">
    <source>
        <dbReference type="ARBA" id="ARBA00004141"/>
    </source>
</evidence>
<feature type="transmembrane region" description="Helical" evidence="8">
    <location>
        <begin position="266"/>
        <end position="287"/>
    </location>
</feature>
<evidence type="ECO:0000313" key="11">
    <source>
        <dbReference type="Proteomes" id="UP000192578"/>
    </source>
</evidence>
<dbReference type="InterPro" id="IPR017452">
    <property type="entry name" value="GPCR_Rhodpsn_7TM"/>
</dbReference>
<dbReference type="Proteomes" id="UP000192578">
    <property type="component" value="Unassembled WGS sequence"/>
</dbReference>
<keyword evidence="11" id="KW-1185">Reference proteome</keyword>
<feature type="transmembrane region" description="Helical" evidence="8">
    <location>
        <begin position="166"/>
        <end position="186"/>
    </location>
</feature>
<evidence type="ECO:0000256" key="8">
    <source>
        <dbReference type="SAM" id="Phobius"/>
    </source>
</evidence>
<dbReference type="GO" id="GO:0016020">
    <property type="term" value="C:membrane"/>
    <property type="evidence" value="ECO:0007669"/>
    <property type="project" value="UniProtKB-SubCell"/>
</dbReference>
<keyword evidence="4" id="KW-0297">G-protein coupled receptor</keyword>
<sequence>MDLNLTAIRNSSWPVSFSPGNISKSFTNALNSPYLLTVLSPAYRQSWLIWLIFTLLTCLFGAIANVILLVVTIFYKKIRNSASSALIVHCTALDLYMSTVVAPVNSILAYLGPKQYLPYMFCRFFALGFYSFYYLHVWAGCCLAFQRFMATWFPIEFHRFTTRRSLAVMIALPWVLTMMMVLFPSLEIGTKTAASNYSGGCTLVDAGHGTSVFYTFTLYLPSAMIGVFYIMILGRTLMVLRGKVLLPANSKIAFALKRRLEISKTLFVSFLWFCVSMYPLTLAVTYFPRLFGTDLALHLITRYLVVSYSCLNPLFYFASSKLYMEGVRAMFGCGRNRVDLSRGRPRGNVSDVNSFTGTGAGNVVRFRLDPFTEQKTNNDV</sequence>
<dbReference type="Gene3D" id="1.20.1070.10">
    <property type="entry name" value="Rhodopsin 7-helix transmembrane proteins"/>
    <property type="match status" value="1"/>
</dbReference>
<comment type="caution">
    <text evidence="10">The sequence shown here is derived from an EMBL/GenBank/DDBJ whole genome shotgun (WGS) entry which is preliminary data.</text>
</comment>
<feature type="transmembrane region" description="Helical" evidence="8">
    <location>
        <begin position="212"/>
        <end position="233"/>
    </location>
</feature>
<evidence type="ECO:0000259" key="9">
    <source>
        <dbReference type="PROSITE" id="PS50262"/>
    </source>
</evidence>
<dbReference type="PANTHER" id="PTHR24243">
    <property type="entry name" value="G-PROTEIN COUPLED RECEPTOR"/>
    <property type="match status" value="1"/>
</dbReference>
<evidence type="ECO:0000256" key="7">
    <source>
        <dbReference type="ARBA" id="ARBA00023224"/>
    </source>
</evidence>
<feature type="transmembrane region" description="Helical" evidence="8">
    <location>
        <begin position="47"/>
        <end position="74"/>
    </location>
</feature>
<dbReference type="OrthoDB" id="9444602at2759"/>
<evidence type="ECO:0000256" key="2">
    <source>
        <dbReference type="ARBA" id="ARBA00022692"/>
    </source>
</evidence>
<comment type="subcellular location">
    <subcellularLocation>
        <location evidence="1">Membrane</location>
        <topology evidence="1">Multi-pass membrane protein</topology>
    </subcellularLocation>
</comment>
<dbReference type="CDD" id="cd00637">
    <property type="entry name" value="7tm_classA_rhodopsin-like"/>
    <property type="match status" value="1"/>
</dbReference>
<keyword evidence="5 8" id="KW-0472">Membrane</keyword>
<dbReference type="AlphaFoldDB" id="A0A1W0XDP8"/>
<dbReference type="PRINTS" id="PR00237">
    <property type="entry name" value="GPCRRHODOPSN"/>
</dbReference>
<reference evidence="11" key="1">
    <citation type="submission" date="2017-01" db="EMBL/GenBank/DDBJ databases">
        <title>Comparative genomics of anhydrobiosis in the tardigrade Hypsibius dujardini.</title>
        <authorList>
            <person name="Yoshida Y."/>
            <person name="Koutsovoulos G."/>
            <person name="Laetsch D."/>
            <person name="Stevens L."/>
            <person name="Kumar S."/>
            <person name="Horikawa D."/>
            <person name="Ishino K."/>
            <person name="Komine S."/>
            <person name="Tomita M."/>
            <person name="Blaxter M."/>
            <person name="Arakawa K."/>
        </authorList>
    </citation>
    <scope>NUCLEOTIDE SEQUENCE [LARGE SCALE GENOMIC DNA]</scope>
    <source>
        <strain evidence="11">Z151</strain>
    </source>
</reference>
<evidence type="ECO:0000256" key="3">
    <source>
        <dbReference type="ARBA" id="ARBA00022989"/>
    </source>
</evidence>
<keyword evidence="3 8" id="KW-1133">Transmembrane helix</keyword>
<keyword evidence="6" id="KW-0675">Receptor</keyword>
<name>A0A1W0XDP8_HYPEX</name>
<dbReference type="EMBL" id="MTYJ01000002">
    <property type="protein sequence ID" value="OQV25461.1"/>
    <property type="molecule type" value="Genomic_DNA"/>
</dbReference>
<dbReference type="Pfam" id="PF00001">
    <property type="entry name" value="7tm_1"/>
    <property type="match status" value="1"/>
</dbReference>